<dbReference type="EMBL" id="CP015163">
    <property type="protein sequence ID" value="AXB43980.1"/>
    <property type="molecule type" value="Genomic_DNA"/>
</dbReference>
<dbReference type="InterPro" id="IPR025359">
    <property type="entry name" value="SduA_C"/>
</dbReference>
<keyword evidence="4" id="KW-1185">Reference proteome</keyword>
<accession>A0A344L7F6</accession>
<feature type="compositionally biased region" description="Polar residues" evidence="1">
    <location>
        <begin position="658"/>
        <end position="676"/>
    </location>
</feature>
<feature type="region of interest" description="Disordered" evidence="1">
    <location>
        <begin position="649"/>
        <end position="676"/>
    </location>
</feature>
<dbReference type="OrthoDB" id="5148202at2"/>
<reference evidence="3 4" key="1">
    <citation type="submission" date="2016-04" db="EMBL/GenBank/DDBJ databases">
        <title>Complete genome sequence and analysis of deep-sea sediment isolate, Amycolatopsis sp. WP1.</title>
        <authorList>
            <person name="Wang H."/>
            <person name="Chen S."/>
            <person name="Wu Q."/>
        </authorList>
    </citation>
    <scope>NUCLEOTIDE SEQUENCE [LARGE SCALE GENOMIC DNA]</scope>
    <source>
        <strain evidence="3 4">WP1</strain>
    </source>
</reference>
<dbReference type="RefSeq" id="WP_113693217.1">
    <property type="nucleotide sequence ID" value="NZ_CP015163.1"/>
</dbReference>
<feature type="domain" description="Shedu protein SduA C-terminal" evidence="2">
    <location>
        <begin position="489"/>
        <end position="634"/>
    </location>
</feature>
<evidence type="ECO:0000259" key="2">
    <source>
        <dbReference type="Pfam" id="PF14082"/>
    </source>
</evidence>
<evidence type="ECO:0000256" key="1">
    <source>
        <dbReference type="SAM" id="MobiDB-lite"/>
    </source>
</evidence>
<dbReference type="Proteomes" id="UP000250434">
    <property type="component" value="Chromosome"/>
</dbReference>
<organism evidence="3 4">
    <name type="scientific">Amycolatopsis albispora</name>
    <dbReference type="NCBI Taxonomy" id="1804986"/>
    <lineage>
        <taxon>Bacteria</taxon>
        <taxon>Bacillati</taxon>
        <taxon>Actinomycetota</taxon>
        <taxon>Actinomycetes</taxon>
        <taxon>Pseudonocardiales</taxon>
        <taxon>Pseudonocardiaceae</taxon>
        <taxon>Amycolatopsis</taxon>
    </lineage>
</organism>
<proteinExistence type="predicted"/>
<protein>
    <recommendedName>
        <fullName evidence="2">Shedu protein SduA C-terminal domain-containing protein</fullName>
    </recommendedName>
</protein>
<name>A0A344L7F6_9PSEU</name>
<dbReference type="AlphaFoldDB" id="A0A344L7F6"/>
<dbReference type="KEGG" id="aab:A4R43_16800"/>
<gene>
    <name evidence="3" type="ORF">A4R43_16800</name>
</gene>
<evidence type="ECO:0000313" key="4">
    <source>
        <dbReference type="Proteomes" id="UP000250434"/>
    </source>
</evidence>
<sequence length="676" mass="75417">MTLTMADVRLGPLAGTELTLWCTKSGRLWHGDDTCPGMKQRARHVVQKQPRKGSLADLVSPGRVHCVPQGPLADHFAAGEALVDFDARTDTLVQLLGEGTVDLTAFDLATIRQKHPKVVRAPLVKVWKQCRERRESFLAELAEMLTERLPVMVAAAWLRTNDRSEQDTKHRKYARFVEIAVREFQPIEQLEEWDIRYLAGIHVLPRFLDLVWEGENPTSAARKVAAQQAKWARRAVDTLSDSDKADERWSTLPDRVHEVWTTTALLWIGLLDGICAANHGETFALFHEDQLPVPTYAFHRLFPCARIRTTTFTWLAGAIPAIFRLCLKERTRGLNGIEVDPEDSFVYDHKRPALFLKNLFTLHGFPELARCVENVAADPPRHPPFDASKIDDYFRGFGYGLNDYGLAPADCRYAAQLAQGDRRIRKGWLAGIHDEPNEPTISVGGLPIEVVRLLEKGNAAQLLSAIQLHVRRDQLATVRAAVRRPGALEREIQAALSDAWWMFGGEFVGEAARRRLVATAELDIPLLQPDGVLHVVELKRADVPVVRNHRNGLIVGAVVHEAVGQTMNYLTLLDEQRTSLQIEFGIDTRRASATVVVGHPGFQQNLSAAEIHETLRIFNSHLSRVEVITYQQLLDRAERVLDLVGKPDGVPAAEAGTPSGSVTQLQPEVAPQPSQA</sequence>
<dbReference type="Pfam" id="PF14082">
    <property type="entry name" value="SduA_C"/>
    <property type="match status" value="1"/>
</dbReference>
<evidence type="ECO:0000313" key="3">
    <source>
        <dbReference type="EMBL" id="AXB43980.1"/>
    </source>
</evidence>